<keyword evidence="3" id="KW-1185">Reference proteome</keyword>
<dbReference type="SUPFAM" id="SSF51004">
    <property type="entry name" value="C-terminal (heme d1) domain of cytochrome cd1-nitrite reductase"/>
    <property type="match status" value="1"/>
</dbReference>
<reference evidence="2" key="1">
    <citation type="submission" date="2012-02" db="EMBL/GenBank/DDBJ databases">
        <title>The complete genome of Solitalea canadensis DSM 3403.</title>
        <authorList>
            <consortium name="US DOE Joint Genome Institute (JGI-PGF)"/>
            <person name="Lucas S."/>
            <person name="Copeland A."/>
            <person name="Lapidus A."/>
            <person name="Glavina del Rio T."/>
            <person name="Dalin E."/>
            <person name="Tice H."/>
            <person name="Bruce D."/>
            <person name="Goodwin L."/>
            <person name="Pitluck S."/>
            <person name="Peters L."/>
            <person name="Ovchinnikova G."/>
            <person name="Lu M."/>
            <person name="Kyrpides N."/>
            <person name="Mavromatis K."/>
            <person name="Ivanova N."/>
            <person name="Brettin T."/>
            <person name="Detter J.C."/>
            <person name="Han C."/>
            <person name="Larimer F."/>
            <person name="Land M."/>
            <person name="Hauser L."/>
            <person name="Markowitz V."/>
            <person name="Cheng J.-F."/>
            <person name="Hugenholtz P."/>
            <person name="Woyke T."/>
            <person name="Wu D."/>
            <person name="Spring S."/>
            <person name="Schroeder M."/>
            <person name="Kopitz M."/>
            <person name="Brambilla E."/>
            <person name="Klenk H.-P."/>
            <person name="Eisen J.A."/>
        </authorList>
    </citation>
    <scope>NUCLEOTIDE SEQUENCE</scope>
    <source>
        <strain evidence="2">DSM 3403</strain>
    </source>
</reference>
<dbReference type="InterPro" id="IPR015943">
    <property type="entry name" value="WD40/YVTN_repeat-like_dom_sf"/>
</dbReference>
<name>H8KY05_SOLCM</name>
<dbReference type="STRING" id="929556.Solca_0618"/>
<dbReference type="PANTHER" id="PTHR47197:SF3">
    <property type="entry name" value="DIHYDRO-HEME D1 DEHYDROGENASE"/>
    <property type="match status" value="1"/>
</dbReference>
<organism evidence="2 3">
    <name type="scientific">Solitalea canadensis (strain ATCC 29591 / DSM 3403 / JCM 21819 / LMG 8368 / NBRC 15130 / NCIMB 12057 / USAM 9D)</name>
    <name type="common">Flexibacter canadensis</name>
    <dbReference type="NCBI Taxonomy" id="929556"/>
    <lineage>
        <taxon>Bacteria</taxon>
        <taxon>Pseudomonadati</taxon>
        <taxon>Bacteroidota</taxon>
        <taxon>Sphingobacteriia</taxon>
        <taxon>Sphingobacteriales</taxon>
        <taxon>Sphingobacteriaceae</taxon>
        <taxon>Solitalea</taxon>
    </lineage>
</organism>
<dbReference type="AlphaFoldDB" id="H8KY05"/>
<keyword evidence="1" id="KW-0732">Signal</keyword>
<feature type="signal peptide" evidence="1">
    <location>
        <begin position="1"/>
        <end position="19"/>
    </location>
</feature>
<feature type="chain" id="PRO_5003613515" evidence="1">
    <location>
        <begin position="20"/>
        <end position="363"/>
    </location>
</feature>
<dbReference type="NCBIfam" id="TIGR02276">
    <property type="entry name" value="beta_rpt_yvtn"/>
    <property type="match status" value="1"/>
</dbReference>
<dbReference type="PROSITE" id="PS51257">
    <property type="entry name" value="PROKAR_LIPOPROTEIN"/>
    <property type="match status" value="1"/>
</dbReference>
<dbReference type="InterPro" id="IPR011964">
    <property type="entry name" value="YVTN_b-propeller_repeat"/>
</dbReference>
<evidence type="ECO:0000313" key="2">
    <source>
        <dbReference type="EMBL" id="AFD05743.1"/>
    </source>
</evidence>
<sequence length="363" mass="41094">MKRFIAFVFMLFLFQSCMKDDYPVGENVFYDDADGVFITNEGNFMYGNASLSYYSPEKKTIINDAFFTANGIPLGDVAQSMEIRNGLGYVVVNNSGKIYVIDIKTFKLVGKITGLTSPRYIYFMSDEKAYVTDLYAKAITIINPKTYTVTGKIDVNNNYSQFYQHPTEQMVIYNNWLFVSCWSYDDKVLVIDTNTDKVVKEITVGKQPNSIVIDKNNKVWVICDGGYKGSPYGYENPSLIKIDAKTFSIEKVFDMEKGENQPSKLTINGHRDTIYYLNNGVWQMPVNAQQLSANPLIPEKNPGKKDKLFYGLGINPKTSEVYITDAIDYLQNGILYRYLPSGKPVDSCKVGIIPGSFCFKDND</sequence>
<dbReference type="InterPro" id="IPR031815">
    <property type="entry name" value="DUF5074"/>
</dbReference>
<accession>H8KY05</accession>
<dbReference type="InterPro" id="IPR011048">
    <property type="entry name" value="Haem_d1_sf"/>
</dbReference>
<dbReference type="RefSeq" id="WP_014678971.1">
    <property type="nucleotide sequence ID" value="NC_017770.1"/>
</dbReference>
<dbReference type="HOGENOM" id="CLU_035696_0_0_10"/>
<dbReference type="Pfam" id="PF16819">
    <property type="entry name" value="DUF5074"/>
    <property type="match status" value="1"/>
</dbReference>
<dbReference type="KEGG" id="scn:Solca_0618"/>
<dbReference type="Proteomes" id="UP000007590">
    <property type="component" value="Chromosome"/>
</dbReference>
<evidence type="ECO:0000313" key="3">
    <source>
        <dbReference type="Proteomes" id="UP000007590"/>
    </source>
</evidence>
<dbReference type="EMBL" id="CP003349">
    <property type="protein sequence ID" value="AFD05743.1"/>
    <property type="molecule type" value="Genomic_DNA"/>
</dbReference>
<dbReference type="eggNOG" id="COG3391">
    <property type="taxonomic scope" value="Bacteria"/>
</dbReference>
<evidence type="ECO:0000256" key="1">
    <source>
        <dbReference type="SAM" id="SignalP"/>
    </source>
</evidence>
<proteinExistence type="predicted"/>
<dbReference type="InterPro" id="IPR051200">
    <property type="entry name" value="Host-pathogen_enzymatic-act"/>
</dbReference>
<protein>
    <submittedName>
        <fullName evidence="2">YVTN family beta-propeller repeat protein</fullName>
    </submittedName>
</protein>
<dbReference type="Gene3D" id="2.130.10.10">
    <property type="entry name" value="YVTN repeat-like/Quinoprotein amine dehydrogenase"/>
    <property type="match status" value="1"/>
</dbReference>
<gene>
    <name evidence="2" type="ordered locus">Solca_0618</name>
</gene>
<dbReference type="PANTHER" id="PTHR47197">
    <property type="entry name" value="PROTEIN NIRF"/>
    <property type="match status" value="1"/>
</dbReference>